<evidence type="ECO:0000256" key="2">
    <source>
        <dbReference type="ARBA" id="ARBA00022801"/>
    </source>
</evidence>
<dbReference type="EMBL" id="JBBWWQ010000003">
    <property type="protein sequence ID" value="KAK8950700.1"/>
    <property type="molecule type" value="Genomic_DNA"/>
</dbReference>
<dbReference type="PANTHER" id="PTHR45648">
    <property type="entry name" value="GDSL LIPASE/ACYLHYDROLASE FAMILY PROTEIN (AFU_ORTHOLOGUE AFUA_4G14700)"/>
    <property type="match status" value="1"/>
</dbReference>
<organism evidence="5 6">
    <name type="scientific">Platanthera zijinensis</name>
    <dbReference type="NCBI Taxonomy" id="2320716"/>
    <lineage>
        <taxon>Eukaryota</taxon>
        <taxon>Viridiplantae</taxon>
        <taxon>Streptophyta</taxon>
        <taxon>Embryophyta</taxon>
        <taxon>Tracheophyta</taxon>
        <taxon>Spermatophyta</taxon>
        <taxon>Magnoliopsida</taxon>
        <taxon>Liliopsida</taxon>
        <taxon>Asparagales</taxon>
        <taxon>Orchidaceae</taxon>
        <taxon>Orchidoideae</taxon>
        <taxon>Orchideae</taxon>
        <taxon>Orchidinae</taxon>
        <taxon>Platanthera</taxon>
    </lineage>
</organism>
<name>A0AAP0BUC0_9ASPA</name>
<evidence type="ECO:0000256" key="1">
    <source>
        <dbReference type="ARBA" id="ARBA00008668"/>
    </source>
</evidence>
<dbReference type="CDD" id="cd01837">
    <property type="entry name" value="SGNH_plant_lipase_like"/>
    <property type="match status" value="1"/>
</dbReference>
<keyword evidence="4" id="KW-0732">Signal</keyword>
<keyword evidence="3" id="KW-0443">Lipid metabolism</keyword>
<keyword evidence="6" id="KW-1185">Reference proteome</keyword>
<dbReference type="InterPro" id="IPR051058">
    <property type="entry name" value="GDSL_Est/Lipase"/>
</dbReference>
<comment type="similarity">
    <text evidence="1">Belongs to the 'GDSL' lipolytic enzyme family.</text>
</comment>
<evidence type="ECO:0000313" key="6">
    <source>
        <dbReference type="Proteomes" id="UP001418222"/>
    </source>
</evidence>
<evidence type="ECO:0000313" key="5">
    <source>
        <dbReference type="EMBL" id="KAK8950700.1"/>
    </source>
</evidence>
<dbReference type="InterPro" id="IPR036514">
    <property type="entry name" value="SGNH_hydro_sf"/>
</dbReference>
<dbReference type="GO" id="GO:0016788">
    <property type="term" value="F:hydrolase activity, acting on ester bonds"/>
    <property type="evidence" value="ECO:0007669"/>
    <property type="project" value="InterPro"/>
</dbReference>
<dbReference type="PANTHER" id="PTHR45648:SF1">
    <property type="entry name" value="GDSL ESTERASE_LIPASE"/>
    <property type="match status" value="1"/>
</dbReference>
<dbReference type="AlphaFoldDB" id="A0AAP0BUC0"/>
<feature type="chain" id="PRO_5042911230" evidence="4">
    <location>
        <begin position="21"/>
        <end position="363"/>
    </location>
</feature>
<evidence type="ECO:0000256" key="4">
    <source>
        <dbReference type="SAM" id="SignalP"/>
    </source>
</evidence>
<dbReference type="SUPFAM" id="SSF52266">
    <property type="entry name" value="SGNH hydrolase"/>
    <property type="match status" value="1"/>
</dbReference>
<sequence>MAFLSALLLLLLSCCTGSQADLAYDVRPAVFVFGDSHVDSGNNNYLITSQSKANFPPNGIDFKASGGMPTGRFTNGRTIADILGEELGQPNYATPFLDPDTAGAALLNGVNYASGAGGILNKTGALYVSRLGMDLQIDYFNTSRQQLDDFVGKIEARERVNRAIFSITIGSNDFLNNYLTFISDFEPPDTFINRLMIALKAQLTRLYYLDARKVVMGSIVPIGCIPYQTSLAPVDETGCVSLPNQLAMKYNRRLRDLLSELNQLLPGANFLYANLYDLYMEIIENHQSYGFVTATDACCGDGGIHGGIVICGPATTLCGSRSEYVYWDPYHPTEAANLIVAKKLVHGDARYISPINVQQLVNI</sequence>
<dbReference type="InterPro" id="IPR035669">
    <property type="entry name" value="SGNH_plant_lipase-like"/>
</dbReference>
<dbReference type="Proteomes" id="UP001418222">
    <property type="component" value="Unassembled WGS sequence"/>
</dbReference>
<dbReference type="GO" id="GO:0016042">
    <property type="term" value="P:lipid catabolic process"/>
    <property type="evidence" value="ECO:0007669"/>
    <property type="project" value="UniProtKB-KW"/>
</dbReference>
<dbReference type="Pfam" id="PF00657">
    <property type="entry name" value="Lipase_GDSL"/>
    <property type="match status" value="1"/>
</dbReference>
<reference evidence="5 6" key="1">
    <citation type="journal article" date="2022" name="Nat. Plants">
        <title>Genomes of leafy and leafless Platanthera orchids illuminate the evolution of mycoheterotrophy.</title>
        <authorList>
            <person name="Li M.H."/>
            <person name="Liu K.W."/>
            <person name="Li Z."/>
            <person name="Lu H.C."/>
            <person name="Ye Q.L."/>
            <person name="Zhang D."/>
            <person name="Wang J.Y."/>
            <person name="Li Y.F."/>
            <person name="Zhong Z.M."/>
            <person name="Liu X."/>
            <person name="Yu X."/>
            <person name="Liu D.K."/>
            <person name="Tu X.D."/>
            <person name="Liu B."/>
            <person name="Hao Y."/>
            <person name="Liao X.Y."/>
            <person name="Jiang Y.T."/>
            <person name="Sun W.H."/>
            <person name="Chen J."/>
            <person name="Chen Y.Q."/>
            <person name="Ai Y."/>
            <person name="Zhai J.W."/>
            <person name="Wu S.S."/>
            <person name="Zhou Z."/>
            <person name="Hsiao Y.Y."/>
            <person name="Wu W.L."/>
            <person name="Chen Y.Y."/>
            <person name="Lin Y.F."/>
            <person name="Hsu J.L."/>
            <person name="Li C.Y."/>
            <person name="Wang Z.W."/>
            <person name="Zhao X."/>
            <person name="Zhong W.Y."/>
            <person name="Ma X.K."/>
            <person name="Ma L."/>
            <person name="Huang J."/>
            <person name="Chen G.Z."/>
            <person name="Huang M.Z."/>
            <person name="Huang L."/>
            <person name="Peng D.H."/>
            <person name="Luo Y.B."/>
            <person name="Zou S.Q."/>
            <person name="Chen S.P."/>
            <person name="Lan S."/>
            <person name="Tsai W.C."/>
            <person name="Van de Peer Y."/>
            <person name="Liu Z.J."/>
        </authorList>
    </citation>
    <scope>NUCLEOTIDE SEQUENCE [LARGE SCALE GENOMIC DNA]</scope>
    <source>
        <strain evidence="5">Lor287</strain>
    </source>
</reference>
<dbReference type="InterPro" id="IPR001087">
    <property type="entry name" value="GDSL"/>
</dbReference>
<dbReference type="Gene3D" id="3.40.50.1110">
    <property type="entry name" value="SGNH hydrolase"/>
    <property type="match status" value="1"/>
</dbReference>
<keyword evidence="3" id="KW-0442">Lipid degradation</keyword>
<comment type="caution">
    <text evidence="5">The sequence shown here is derived from an EMBL/GenBank/DDBJ whole genome shotgun (WGS) entry which is preliminary data.</text>
</comment>
<gene>
    <name evidence="5" type="ORF">KSP39_PZI003895</name>
</gene>
<feature type="signal peptide" evidence="4">
    <location>
        <begin position="1"/>
        <end position="20"/>
    </location>
</feature>
<proteinExistence type="inferred from homology"/>
<accession>A0AAP0BUC0</accession>
<protein>
    <submittedName>
        <fullName evidence="5">GDSL esterase/lipase</fullName>
    </submittedName>
</protein>
<evidence type="ECO:0000256" key="3">
    <source>
        <dbReference type="ARBA" id="ARBA00022963"/>
    </source>
</evidence>
<keyword evidence="2" id="KW-0378">Hydrolase</keyword>